<dbReference type="SUPFAM" id="SSF51905">
    <property type="entry name" value="FAD/NAD(P)-binding domain"/>
    <property type="match status" value="1"/>
</dbReference>
<dbReference type="Gene3D" id="3.30.9.10">
    <property type="entry name" value="D-Amino Acid Oxidase, subunit A, domain 2"/>
    <property type="match status" value="1"/>
</dbReference>
<dbReference type="InterPro" id="IPR006076">
    <property type="entry name" value="FAD-dep_OxRdtase"/>
</dbReference>
<dbReference type="InterPro" id="IPR052745">
    <property type="entry name" value="G3P_Oxidase/Oxidoreductase"/>
</dbReference>
<dbReference type="PANTHER" id="PTHR42720:SF1">
    <property type="entry name" value="GLYCEROL 3-PHOSPHATE OXIDASE"/>
    <property type="match status" value="1"/>
</dbReference>
<keyword evidence="1" id="KW-0472">Membrane</keyword>
<accession>A0A830GUG9</accession>
<proteinExistence type="predicted"/>
<gene>
    <name evidence="4" type="ORF">GCM10007981_04770</name>
</gene>
<evidence type="ECO:0000313" key="5">
    <source>
        <dbReference type="Proteomes" id="UP000610960"/>
    </source>
</evidence>
<evidence type="ECO:0000256" key="1">
    <source>
        <dbReference type="SAM" id="Phobius"/>
    </source>
</evidence>
<dbReference type="OrthoDB" id="2001at2157"/>
<feature type="domain" description="FAD dependent oxidoreductase" evidence="2">
    <location>
        <begin position="4"/>
        <end position="349"/>
    </location>
</feature>
<keyword evidence="1" id="KW-0812">Transmembrane</keyword>
<dbReference type="InterPro" id="IPR041854">
    <property type="entry name" value="BFD-like_2Fe2S-bd_dom_sf"/>
</dbReference>
<evidence type="ECO:0000259" key="3">
    <source>
        <dbReference type="Pfam" id="PF04324"/>
    </source>
</evidence>
<comment type="caution">
    <text evidence="4">The sequence shown here is derived from an EMBL/GenBank/DDBJ whole genome shotgun (WGS) entry which is preliminary data.</text>
</comment>
<dbReference type="Gene3D" id="1.10.10.1100">
    <property type="entry name" value="BFD-like [2Fe-2S]-binding domain"/>
    <property type="match status" value="1"/>
</dbReference>
<reference evidence="4" key="2">
    <citation type="submission" date="2020-09" db="EMBL/GenBank/DDBJ databases">
        <authorList>
            <person name="Sun Q."/>
            <person name="Ohkuma M."/>
        </authorList>
    </citation>
    <scope>NUCLEOTIDE SEQUENCE</scope>
    <source>
        <strain evidence="4">JCM 10088</strain>
    </source>
</reference>
<keyword evidence="1" id="KW-1133">Transmembrane helix</keyword>
<dbReference type="AlphaFoldDB" id="A0A830GUG9"/>
<dbReference type="InterPro" id="IPR036188">
    <property type="entry name" value="FAD/NAD-bd_sf"/>
</dbReference>
<protein>
    <submittedName>
        <fullName evidence="4">Glycerol-3-phosphate dehydrogenase</fullName>
    </submittedName>
</protein>
<dbReference type="InterPro" id="IPR007419">
    <property type="entry name" value="BFD-like_2Fe2S-bd_dom"/>
</dbReference>
<dbReference type="Pfam" id="PF01266">
    <property type="entry name" value="DAO"/>
    <property type="match status" value="1"/>
</dbReference>
<sequence>MSYDVVIVGAGVVGLFTAYELAHSEARVLVIDREEEPGFGVSKGHAGVIHVVQPPFNSMRSRLAVDGNRLYDELATKLKFTLIRTGALLVARSPLQLLAVPVVWLALAAIYGRRGFKVSMLGPRGLRREEPNVNGLAAVKVDGYGIVNSFELVSQLYHFCRLNGVEFSLGTEVRGVKPMGDYIAVETDKGVFRSRFLINAAGLWSAELAGITGDGGRMEFGKGAMLVFWGRQTKNIIAPLQLRPNPRTKGGAIVPTALGTTIWGPNLSPGGRDDASVTEEDARALLGKFGPLMRSIDSIPIKAYAGVRPVFEDGDFHVVRSGRDERVIHLLGIESPGLTAAPAIARRVVSMLRDSGLSIKEKAGVRDVDPVIPAKELIRRGSAVEGGDEVICPCMGVTRLDVREAIRRGARTLDGVAFRTGLGMGICQGACLGRAIRVIAEELGVDPVKLTKKGGDSWLVTR</sequence>
<keyword evidence="5" id="KW-1185">Reference proteome</keyword>
<dbReference type="CDD" id="cd19946">
    <property type="entry name" value="GlpA-like_Fer2_BFD-like"/>
    <property type="match status" value="1"/>
</dbReference>
<evidence type="ECO:0000313" key="4">
    <source>
        <dbReference type="EMBL" id="GGP19765.1"/>
    </source>
</evidence>
<dbReference type="Gene3D" id="3.50.50.60">
    <property type="entry name" value="FAD/NAD(P)-binding domain"/>
    <property type="match status" value="1"/>
</dbReference>
<dbReference type="Proteomes" id="UP000610960">
    <property type="component" value="Unassembled WGS sequence"/>
</dbReference>
<feature type="transmembrane region" description="Helical" evidence="1">
    <location>
        <begin position="95"/>
        <end position="112"/>
    </location>
</feature>
<name>A0A830GUG9_9CREN</name>
<organism evidence="4 5">
    <name type="scientific">Thermocladium modestius</name>
    <dbReference type="NCBI Taxonomy" id="62609"/>
    <lineage>
        <taxon>Archaea</taxon>
        <taxon>Thermoproteota</taxon>
        <taxon>Thermoprotei</taxon>
        <taxon>Thermoproteales</taxon>
        <taxon>Thermoproteaceae</taxon>
        <taxon>Thermocladium</taxon>
    </lineage>
</organism>
<evidence type="ECO:0000259" key="2">
    <source>
        <dbReference type="Pfam" id="PF01266"/>
    </source>
</evidence>
<dbReference type="PANTHER" id="PTHR42720">
    <property type="entry name" value="GLYCEROL-3-PHOSPHATE DEHYDROGENASE"/>
    <property type="match status" value="1"/>
</dbReference>
<reference evidence="4" key="1">
    <citation type="journal article" date="2014" name="Int. J. Syst. Evol. Microbiol.">
        <title>Complete genome sequence of Corynebacterium casei LMG S-19264T (=DSM 44701T), isolated from a smear-ripened cheese.</title>
        <authorList>
            <consortium name="US DOE Joint Genome Institute (JGI-PGF)"/>
            <person name="Walter F."/>
            <person name="Albersmeier A."/>
            <person name="Kalinowski J."/>
            <person name="Ruckert C."/>
        </authorList>
    </citation>
    <scope>NUCLEOTIDE SEQUENCE</scope>
    <source>
        <strain evidence="4">JCM 10088</strain>
    </source>
</reference>
<dbReference type="RefSeq" id="WP_188595845.1">
    <property type="nucleotide sequence ID" value="NZ_BMNL01000001.1"/>
</dbReference>
<dbReference type="Pfam" id="PF04324">
    <property type="entry name" value="Fer2_BFD"/>
    <property type="match status" value="1"/>
</dbReference>
<feature type="domain" description="BFD-like [2Fe-2S]-binding" evidence="3">
    <location>
        <begin position="390"/>
        <end position="441"/>
    </location>
</feature>
<dbReference type="EMBL" id="BMNL01000001">
    <property type="protein sequence ID" value="GGP19765.1"/>
    <property type="molecule type" value="Genomic_DNA"/>
</dbReference>